<accession>A0A445AUY2</accession>
<evidence type="ECO:0000256" key="6">
    <source>
        <dbReference type="ARBA" id="ARBA00023065"/>
    </source>
</evidence>
<keyword evidence="7 9" id="KW-0472">Membrane</keyword>
<evidence type="ECO:0000256" key="3">
    <source>
        <dbReference type="ARBA" id="ARBA00022448"/>
    </source>
</evidence>
<dbReference type="GO" id="GO:0015743">
    <property type="term" value="P:malate transport"/>
    <property type="evidence" value="ECO:0007669"/>
    <property type="project" value="InterPro"/>
</dbReference>
<dbReference type="PANTHER" id="PTHR31086">
    <property type="entry name" value="ALUMINUM-ACTIVATED MALATE TRANSPORTER 10"/>
    <property type="match status" value="1"/>
</dbReference>
<evidence type="ECO:0000256" key="2">
    <source>
        <dbReference type="ARBA" id="ARBA00007079"/>
    </source>
</evidence>
<keyword evidence="11" id="KW-1185">Reference proteome</keyword>
<comment type="similarity">
    <text evidence="2">Belongs to the aromatic acid exporter (TC 2.A.85) family.</text>
</comment>
<keyword evidence="3" id="KW-0813">Transport</keyword>
<evidence type="ECO:0008006" key="12">
    <source>
        <dbReference type="Google" id="ProtNLM"/>
    </source>
</evidence>
<dbReference type="Proteomes" id="UP000289738">
    <property type="component" value="Chromosome B01"/>
</dbReference>
<evidence type="ECO:0000256" key="5">
    <source>
        <dbReference type="ARBA" id="ARBA00022989"/>
    </source>
</evidence>
<keyword evidence="4 9" id="KW-0812">Transmembrane</keyword>
<keyword evidence="8" id="KW-0407">Ion channel</keyword>
<gene>
    <name evidence="10" type="ORF">Ahy_B01g055063</name>
</gene>
<sequence length="79" mass="8943">MDSSGFFKSNLINVAKIIRKIAKDDPRQVIHSLKVGLALTLVSLFYYLRPLYKSFGDAGMWAIFTVIVVLEFTVGKYLN</sequence>
<dbReference type="EMBL" id="SDMP01000011">
    <property type="protein sequence ID" value="RYR30248.1"/>
    <property type="molecule type" value="Genomic_DNA"/>
</dbReference>
<evidence type="ECO:0000256" key="7">
    <source>
        <dbReference type="ARBA" id="ARBA00023136"/>
    </source>
</evidence>
<dbReference type="GO" id="GO:0034220">
    <property type="term" value="P:monoatomic ion transmembrane transport"/>
    <property type="evidence" value="ECO:0007669"/>
    <property type="project" value="UniProtKB-KW"/>
</dbReference>
<evidence type="ECO:0000313" key="11">
    <source>
        <dbReference type="Proteomes" id="UP000289738"/>
    </source>
</evidence>
<evidence type="ECO:0000313" key="10">
    <source>
        <dbReference type="EMBL" id="RYR30248.1"/>
    </source>
</evidence>
<evidence type="ECO:0000256" key="8">
    <source>
        <dbReference type="ARBA" id="ARBA00023303"/>
    </source>
</evidence>
<dbReference type="STRING" id="3818.A0A445AUY2"/>
<protein>
    <recommendedName>
        <fullName evidence="12">Aluminum-activated malate transporter</fullName>
    </recommendedName>
</protein>
<dbReference type="GO" id="GO:0016020">
    <property type="term" value="C:membrane"/>
    <property type="evidence" value="ECO:0007669"/>
    <property type="project" value="UniProtKB-SubCell"/>
</dbReference>
<reference evidence="10 11" key="1">
    <citation type="submission" date="2019-01" db="EMBL/GenBank/DDBJ databases">
        <title>Sequencing of cultivated peanut Arachis hypogaea provides insights into genome evolution and oil improvement.</title>
        <authorList>
            <person name="Chen X."/>
        </authorList>
    </citation>
    <scope>NUCLEOTIDE SEQUENCE [LARGE SCALE GENOMIC DNA]</scope>
    <source>
        <strain evidence="11">cv. Fuhuasheng</strain>
        <tissue evidence="10">Leaves</tissue>
    </source>
</reference>
<dbReference type="Pfam" id="PF11744">
    <property type="entry name" value="ALMT"/>
    <property type="match status" value="1"/>
</dbReference>
<evidence type="ECO:0000256" key="4">
    <source>
        <dbReference type="ARBA" id="ARBA00022692"/>
    </source>
</evidence>
<keyword evidence="6" id="KW-0406">Ion transport</keyword>
<name>A0A445AUY2_ARAHY</name>
<evidence type="ECO:0000256" key="1">
    <source>
        <dbReference type="ARBA" id="ARBA00004141"/>
    </source>
</evidence>
<keyword evidence="5 9" id="KW-1133">Transmembrane helix</keyword>
<organism evidence="10 11">
    <name type="scientific">Arachis hypogaea</name>
    <name type="common">Peanut</name>
    <dbReference type="NCBI Taxonomy" id="3818"/>
    <lineage>
        <taxon>Eukaryota</taxon>
        <taxon>Viridiplantae</taxon>
        <taxon>Streptophyta</taxon>
        <taxon>Embryophyta</taxon>
        <taxon>Tracheophyta</taxon>
        <taxon>Spermatophyta</taxon>
        <taxon>Magnoliopsida</taxon>
        <taxon>eudicotyledons</taxon>
        <taxon>Gunneridae</taxon>
        <taxon>Pentapetalae</taxon>
        <taxon>rosids</taxon>
        <taxon>fabids</taxon>
        <taxon>Fabales</taxon>
        <taxon>Fabaceae</taxon>
        <taxon>Papilionoideae</taxon>
        <taxon>50 kb inversion clade</taxon>
        <taxon>dalbergioids sensu lato</taxon>
        <taxon>Dalbergieae</taxon>
        <taxon>Pterocarpus clade</taxon>
        <taxon>Arachis</taxon>
    </lineage>
</organism>
<dbReference type="AlphaFoldDB" id="A0A445AUY2"/>
<feature type="transmembrane region" description="Helical" evidence="9">
    <location>
        <begin position="29"/>
        <end position="48"/>
    </location>
</feature>
<comment type="subcellular location">
    <subcellularLocation>
        <location evidence="1">Membrane</location>
        <topology evidence="1">Multi-pass membrane protein</topology>
    </subcellularLocation>
</comment>
<feature type="transmembrane region" description="Helical" evidence="9">
    <location>
        <begin position="60"/>
        <end position="78"/>
    </location>
</feature>
<proteinExistence type="inferred from homology"/>
<evidence type="ECO:0000256" key="9">
    <source>
        <dbReference type="SAM" id="Phobius"/>
    </source>
</evidence>
<comment type="caution">
    <text evidence="10">The sequence shown here is derived from an EMBL/GenBank/DDBJ whole genome shotgun (WGS) entry which is preliminary data.</text>
</comment>
<dbReference type="InterPro" id="IPR020966">
    <property type="entry name" value="ALMT"/>
</dbReference>